<sequence>MKRAVCVLLMSLILTCPVKANIKISPPAPGVLAIDPRNCRTGDKGFIYWAAADQVFRFKYKADEPIYPVDDFMNDWQKGKYLPAPDPREPKGCYGNPIRFVSVPYIYSFEETLFKKIAGRDFVTESTGVHQYDAIPQRNLNGDSYKDLFKKAYSESKQCWRRASGIYECLRESGLAAKNNYETSRYYKIDRRFLTDGHAAEDVYLRFKYDLAAARLEDGSYNGKHIESTIDLFGVVRLKSSFRLFSREIDLLIPYYRGLVGYVEQAHVSNYNWK</sequence>
<gene>
    <name evidence="2" type="ORF">HF682_05580</name>
</gene>
<name>A0A847S717_9NEIS</name>
<organism evidence="2 3">
    <name type="scientific">Leeia aquatica</name>
    <dbReference type="NCBI Taxonomy" id="2725557"/>
    <lineage>
        <taxon>Bacteria</taxon>
        <taxon>Pseudomonadati</taxon>
        <taxon>Pseudomonadota</taxon>
        <taxon>Betaproteobacteria</taxon>
        <taxon>Neisseriales</taxon>
        <taxon>Leeiaceae</taxon>
        <taxon>Leeia</taxon>
    </lineage>
</organism>
<proteinExistence type="predicted"/>
<feature type="chain" id="PRO_5032683922" evidence="1">
    <location>
        <begin position="21"/>
        <end position="274"/>
    </location>
</feature>
<keyword evidence="3" id="KW-1185">Reference proteome</keyword>
<evidence type="ECO:0000313" key="2">
    <source>
        <dbReference type="EMBL" id="NLR74625.1"/>
    </source>
</evidence>
<dbReference type="RefSeq" id="WP_168876227.1">
    <property type="nucleotide sequence ID" value="NZ_JABAIM010000001.1"/>
</dbReference>
<dbReference type="Proteomes" id="UP000587991">
    <property type="component" value="Unassembled WGS sequence"/>
</dbReference>
<keyword evidence="1" id="KW-0732">Signal</keyword>
<feature type="signal peptide" evidence="1">
    <location>
        <begin position="1"/>
        <end position="20"/>
    </location>
</feature>
<comment type="caution">
    <text evidence="2">The sequence shown here is derived from an EMBL/GenBank/DDBJ whole genome shotgun (WGS) entry which is preliminary data.</text>
</comment>
<dbReference type="AlphaFoldDB" id="A0A847S717"/>
<evidence type="ECO:0000313" key="3">
    <source>
        <dbReference type="Proteomes" id="UP000587991"/>
    </source>
</evidence>
<reference evidence="2 3" key="1">
    <citation type="submission" date="2020-04" db="EMBL/GenBank/DDBJ databases">
        <title>Draft genome of Leeia sp. IMCC25680.</title>
        <authorList>
            <person name="Song J."/>
            <person name="Cho J.-C."/>
        </authorList>
    </citation>
    <scope>NUCLEOTIDE SEQUENCE [LARGE SCALE GENOMIC DNA]</scope>
    <source>
        <strain evidence="2 3">IMCC25680</strain>
    </source>
</reference>
<evidence type="ECO:0000256" key="1">
    <source>
        <dbReference type="SAM" id="SignalP"/>
    </source>
</evidence>
<dbReference type="EMBL" id="JABAIM010000001">
    <property type="protein sequence ID" value="NLR74625.1"/>
    <property type="molecule type" value="Genomic_DNA"/>
</dbReference>
<accession>A0A847S717</accession>
<protein>
    <submittedName>
        <fullName evidence="2">Uncharacterized protein</fullName>
    </submittedName>
</protein>